<keyword evidence="1" id="KW-1133">Transmembrane helix</keyword>
<reference evidence="3" key="1">
    <citation type="submission" date="2016-10" db="EMBL/GenBank/DDBJ databases">
        <authorList>
            <person name="Varghese N."/>
            <person name="Submissions S."/>
        </authorList>
    </citation>
    <scope>NUCLEOTIDE SEQUENCE [LARGE SCALE GENOMIC DNA]</scope>
    <source>
        <strain evidence="3">B4,CECT 8067,JCM 17497</strain>
    </source>
</reference>
<keyword evidence="3" id="KW-1185">Reference proteome</keyword>
<dbReference type="Proteomes" id="UP000198882">
    <property type="component" value="Unassembled WGS sequence"/>
</dbReference>
<evidence type="ECO:0000313" key="3">
    <source>
        <dbReference type="Proteomes" id="UP000198882"/>
    </source>
</evidence>
<dbReference type="RefSeq" id="WP_090308178.1">
    <property type="nucleotide sequence ID" value="NZ_FNFE01000004.1"/>
</dbReference>
<evidence type="ECO:0000256" key="1">
    <source>
        <dbReference type="SAM" id="Phobius"/>
    </source>
</evidence>
<feature type="transmembrane region" description="Helical" evidence="1">
    <location>
        <begin position="47"/>
        <end position="66"/>
    </location>
</feature>
<sequence length="140" mass="14721">MENVSLGDIYRGSNEQARAIQSLLYAIALTPLLLLPSSAREIVSSEAIAVAVGIGVLSGVAVTLLLEGAQIGSNRSDGTMTIVALASIAVGTALMWVVFPREHLPTFTQFCVVFMWSIAVTSVARHIVRPAVVGSANARE</sequence>
<feature type="transmembrane region" description="Helical" evidence="1">
    <location>
        <begin position="78"/>
        <end position="98"/>
    </location>
</feature>
<name>A0A1G9BET6_9EURY</name>
<feature type="transmembrane region" description="Helical" evidence="1">
    <location>
        <begin position="19"/>
        <end position="35"/>
    </location>
</feature>
<gene>
    <name evidence="2" type="ORF">SAMN04515672_2931</name>
</gene>
<dbReference type="AlphaFoldDB" id="A0A1G9BET6"/>
<dbReference type="EMBL" id="FNFE01000004">
    <property type="protein sequence ID" value="SDK37991.1"/>
    <property type="molecule type" value="Genomic_DNA"/>
</dbReference>
<protein>
    <submittedName>
        <fullName evidence="2">Uncharacterized protein</fullName>
    </submittedName>
</protein>
<proteinExistence type="predicted"/>
<evidence type="ECO:0000313" key="2">
    <source>
        <dbReference type="EMBL" id="SDK37991.1"/>
    </source>
</evidence>
<dbReference type="OrthoDB" id="204342at2157"/>
<keyword evidence="1" id="KW-0812">Transmembrane</keyword>
<feature type="transmembrane region" description="Helical" evidence="1">
    <location>
        <begin position="110"/>
        <end position="128"/>
    </location>
</feature>
<organism evidence="2 3">
    <name type="scientific">Natronorubrum texcoconense</name>
    <dbReference type="NCBI Taxonomy" id="1095776"/>
    <lineage>
        <taxon>Archaea</taxon>
        <taxon>Methanobacteriati</taxon>
        <taxon>Methanobacteriota</taxon>
        <taxon>Stenosarchaea group</taxon>
        <taxon>Halobacteria</taxon>
        <taxon>Halobacteriales</taxon>
        <taxon>Natrialbaceae</taxon>
        <taxon>Natronorubrum</taxon>
    </lineage>
</organism>
<accession>A0A1G9BET6</accession>
<keyword evidence="1" id="KW-0472">Membrane</keyword>